<reference evidence="4 5" key="1">
    <citation type="submission" date="2016-10" db="EMBL/GenBank/DDBJ databases">
        <title>Draft genome sequence of Coniochaeta ligniaria NRRL30616, a lignocellulolytic fungus for bioabatement of inhibitors in plant biomass hydrolysates.</title>
        <authorList>
            <consortium name="DOE Joint Genome Institute"/>
            <person name="Jimenez D.J."/>
            <person name="Hector R.E."/>
            <person name="Riley R."/>
            <person name="Sun H."/>
            <person name="Grigoriev I.V."/>
            <person name="Van Elsas J.D."/>
            <person name="Nichols N.N."/>
        </authorList>
    </citation>
    <scope>NUCLEOTIDE SEQUENCE [LARGE SCALE GENOMIC DNA]</scope>
    <source>
        <strain evidence="4 5">NRRL 30616</strain>
    </source>
</reference>
<evidence type="ECO:0000313" key="5">
    <source>
        <dbReference type="Proteomes" id="UP000182658"/>
    </source>
</evidence>
<feature type="domain" description="Non-reducing end beta-L-arabinofuranosidase-like GH127 C-terminal" evidence="3">
    <location>
        <begin position="517"/>
        <end position="633"/>
    </location>
</feature>
<feature type="domain" description="Non-reducing end beta-L-arabinofuranosidase-like GH127 catalytic" evidence="1">
    <location>
        <begin position="10"/>
        <end position="414"/>
    </location>
</feature>
<dbReference type="EMBL" id="KV875096">
    <property type="protein sequence ID" value="OIW30424.1"/>
    <property type="molecule type" value="Genomic_DNA"/>
</dbReference>
<name>A0A1J7JKR0_9PEZI</name>
<gene>
    <name evidence="4" type="ORF">CONLIGDRAFT_668443</name>
</gene>
<proteinExistence type="predicted"/>
<feature type="domain" description="Non-reducing end beta-L-arabinofuranosidase-like GH127 middle" evidence="2">
    <location>
        <begin position="430"/>
        <end position="515"/>
    </location>
</feature>
<dbReference type="AlphaFoldDB" id="A0A1J7JKR0"/>
<organism evidence="4 5">
    <name type="scientific">Coniochaeta ligniaria NRRL 30616</name>
    <dbReference type="NCBI Taxonomy" id="1408157"/>
    <lineage>
        <taxon>Eukaryota</taxon>
        <taxon>Fungi</taxon>
        <taxon>Dikarya</taxon>
        <taxon>Ascomycota</taxon>
        <taxon>Pezizomycotina</taxon>
        <taxon>Sordariomycetes</taxon>
        <taxon>Sordariomycetidae</taxon>
        <taxon>Coniochaetales</taxon>
        <taxon>Coniochaetaceae</taxon>
        <taxon>Coniochaeta</taxon>
    </lineage>
</organism>
<dbReference type="Pfam" id="PF07944">
    <property type="entry name" value="Beta-AFase-like_GH127_cat"/>
    <property type="match status" value="1"/>
</dbReference>
<dbReference type="OrthoDB" id="654211at2759"/>
<evidence type="ECO:0000259" key="1">
    <source>
        <dbReference type="Pfam" id="PF07944"/>
    </source>
</evidence>
<evidence type="ECO:0000313" key="4">
    <source>
        <dbReference type="EMBL" id="OIW30424.1"/>
    </source>
</evidence>
<dbReference type="InParanoid" id="A0A1J7JKR0"/>
<keyword evidence="5" id="KW-1185">Reference proteome</keyword>
<evidence type="ECO:0000259" key="3">
    <source>
        <dbReference type="Pfam" id="PF20737"/>
    </source>
</evidence>
<dbReference type="PANTHER" id="PTHR43465:SF2">
    <property type="entry name" value="DUF1680 DOMAIN PROTEIN (AFU_ORTHOLOGUE AFUA_1G08910)"/>
    <property type="match status" value="1"/>
</dbReference>
<dbReference type="Pfam" id="PF20737">
    <property type="entry name" value="Glyco_hydro127C"/>
    <property type="match status" value="1"/>
</dbReference>
<dbReference type="InterPro" id="IPR008928">
    <property type="entry name" value="6-hairpin_glycosidase_sf"/>
</dbReference>
<accession>A0A1J7JKR0</accession>
<dbReference type="PANTHER" id="PTHR43465">
    <property type="entry name" value="DUF1680 DOMAIN PROTEIN (AFU_ORTHOLOGUE AFUA_1G08910)"/>
    <property type="match status" value="1"/>
</dbReference>
<evidence type="ECO:0000259" key="2">
    <source>
        <dbReference type="Pfam" id="PF20736"/>
    </source>
</evidence>
<dbReference type="InterPro" id="IPR049046">
    <property type="entry name" value="Beta-AFase-like_GH127_middle"/>
</dbReference>
<dbReference type="GO" id="GO:0005975">
    <property type="term" value="P:carbohydrate metabolic process"/>
    <property type="evidence" value="ECO:0007669"/>
    <property type="project" value="InterPro"/>
</dbReference>
<dbReference type="InterPro" id="IPR049049">
    <property type="entry name" value="Beta-AFase-like_GH127_C"/>
</dbReference>
<dbReference type="InterPro" id="IPR049174">
    <property type="entry name" value="Beta-AFase-like"/>
</dbReference>
<protein>
    <submittedName>
        <fullName evidence="4">DUF1680 domain protein</fullName>
    </submittedName>
</protein>
<dbReference type="Proteomes" id="UP000182658">
    <property type="component" value="Unassembled WGS sequence"/>
</dbReference>
<dbReference type="Pfam" id="PF20736">
    <property type="entry name" value="Glyco_hydro127M"/>
    <property type="match status" value="1"/>
</dbReference>
<dbReference type="InterPro" id="IPR012878">
    <property type="entry name" value="Beta-AFase-like_GH127_cat"/>
</dbReference>
<sequence length="637" mass="71425">MVFTPAPLRSVELSSPFYLHLNSVIRKTTLPAIIRSLRTTGRFDALTWTAETAKASPHPFWDSDVYKVLEACCYHLIEEDDAELRQFVDEAVRFIIAAQHEDGYINSYYTILGISNRFTNLRDMHELYCLGHLAEAAAAYHLLTGSNDLITVVRRMVDLVRKVVVPKGGYPGHQELEIGLLRLYDITKDSVFFDTAEYFIRERGTRDSKDEIFFDREAFARGTDPYEHRGTEFKAWFSKPRDYAYMQAHTPLVKQTTIEGHSVRAMYYLTAAQHYTLVDGSKTNDVKDAVARLFANTINRKMYVTGGIGSVTHCEGFGPEYHLPDLNEGGGCYSETCASFALIILCERMLRAELKGLYGDVMERALLNCVLGAMSMQGDSFYYENHLATRSGHAHERSKWFDVACCPPNIAKLIGLLPTLTYSVEGKVCAIHLFIGSSFATQVDGQDVKISMETQFPWKGTVAVTVQTSTPLTLAIRIPSWAAKSFTCSTHGEVRDGYLYAEIKSSTTLTLELPMAPRVVYAHPALRKDEVAIMRGPLVYCAESVDNEVDLEQVYVHTSHVGEVKEIEIAGIQNVPLLQVQGKVRKGAGFGGSEELYGDQRPGWEEGEREVLLVPYFLRMNRGGLGGMRVWLKELCG</sequence>
<dbReference type="SUPFAM" id="SSF48208">
    <property type="entry name" value="Six-hairpin glycosidases"/>
    <property type="match status" value="1"/>
</dbReference>
<dbReference type="STRING" id="1408157.A0A1J7JKR0"/>